<feature type="transmembrane region" description="Helical" evidence="2">
    <location>
        <begin position="229"/>
        <end position="246"/>
    </location>
</feature>
<feature type="region of interest" description="Disordered" evidence="1">
    <location>
        <begin position="1"/>
        <end position="42"/>
    </location>
</feature>
<keyword evidence="4" id="KW-0645">Protease</keyword>
<keyword evidence="2" id="KW-0812">Transmembrane</keyword>
<organism evidence="4 5">
    <name type="scientific">Auraticoccus cholistanensis</name>
    <dbReference type="NCBI Taxonomy" id="2656650"/>
    <lineage>
        <taxon>Bacteria</taxon>
        <taxon>Bacillati</taxon>
        <taxon>Actinomycetota</taxon>
        <taxon>Actinomycetes</taxon>
        <taxon>Propionibacteriales</taxon>
        <taxon>Propionibacteriaceae</taxon>
        <taxon>Auraticoccus</taxon>
    </lineage>
</organism>
<feature type="transmembrane region" description="Helical" evidence="2">
    <location>
        <begin position="106"/>
        <end position="129"/>
    </location>
</feature>
<gene>
    <name evidence="4" type="ORF">GC722_02950</name>
</gene>
<dbReference type="Proteomes" id="UP000435304">
    <property type="component" value="Unassembled WGS sequence"/>
</dbReference>
<feature type="compositionally biased region" description="Pro residues" evidence="1">
    <location>
        <begin position="28"/>
        <end position="42"/>
    </location>
</feature>
<feature type="domain" description="CAAX prenyl protease 2/Lysostaphin resistance protein A-like" evidence="3">
    <location>
        <begin position="194"/>
        <end position="287"/>
    </location>
</feature>
<evidence type="ECO:0000313" key="4">
    <source>
        <dbReference type="EMBL" id="MVA74990.1"/>
    </source>
</evidence>
<dbReference type="Pfam" id="PF02517">
    <property type="entry name" value="Rce1-like"/>
    <property type="match status" value="1"/>
</dbReference>
<comment type="caution">
    <text evidence="4">The sequence shown here is derived from an EMBL/GenBank/DDBJ whole genome shotgun (WGS) entry which is preliminary data.</text>
</comment>
<dbReference type="RefSeq" id="WP_156607857.1">
    <property type="nucleotide sequence ID" value="NZ_WPCU01000004.1"/>
</dbReference>
<name>A0A6A9V087_9ACTN</name>
<evidence type="ECO:0000256" key="2">
    <source>
        <dbReference type="SAM" id="Phobius"/>
    </source>
</evidence>
<dbReference type="GO" id="GO:0080120">
    <property type="term" value="P:CAAX-box protein maturation"/>
    <property type="evidence" value="ECO:0007669"/>
    <property type="project" value="UniProtKB-ARBA"/>
</dbReference>
<dbReference type="GO" id="GO:0006508">
    <property type="term" value="P:proteolysis"/>
    <property type="evidence" value="ECO:0007669"/>
    <property type="project" value="UniProtKB-KW"/>
</dbReference>
<dbReference type="EMBL" id="WPCU01000004">
    <property type="protein sequence ID" value="MVA74990.1"/>
    <property type="molecule type" value="Genomic_DNA"/>
</dbReference>
<evidence type="ECO:0000313" key="5">
    <source>
        <dbReference type="Proteomes" id="UP000435304"/>
    </source>
</evidence>
<proteinExistence type="predicted"/>
<protein>
    <submittedName>
        <fullName evidence="4">CPBP family intramembrane metalloprotease</fullName>
    </submittedName>
</protein>
<keyword evidence="2" id="KW-0472">Membrane</keyword>
<feature type="transmembrane region" description="Helical" evidence="2">
    <location>
        <begin position="252"/>
        <end position="270"/>
    </location>
</feature>
<feature type="transmembrane region" description="Helical" evidence="2">
    <location>
        <begin position="150"/>
        <end position="175"/>
    </location>
</feature>
<keyword evidence="5" id="KW-1185">Reference proteome</keyword>
<feature type="transmembrane region" description="Helical" evidence="2">
    <location>
        <begin position="277"/>
        <end position="297"/>
    </location>
</feature>
<evidence type="ECO:0000256" key="1">
    <source>
        <dbReference type="SAM" id="MobiDB-lite"/>
    </source>
</evidence>
<feature type="transmembrane region" description="Helical" evidence="2">
    <location>
        <begin position="187"/>
        <end position="208"/>
    </location>
</feature>
<dbReference type="GO" id="GO:0004175">
    <property type="term" value="F:endopeptidase activity"/>
    <property type="evidence" value="ECO:0007669"/>
    <property type="project" value="UniProtKB-ARBA"/>
</dbReference>
<sequence length="349" mass="37014">MTSTPPGGQPPAPLRRPLRDVPTVDETPAPPPAPAGPVRPSPLPVGPTEYHHFLRTPRSAWWRGALAVVLTCVLFLVVQVVLLVPLTLVQALTGTELLRFQGTTMVLTPTLLAVTNVSIAAMIPISMLLQRSLFGQPARWLHSVHGRFRWRFAARLTAVLLPVWLVYAGLLIWLFPEAAGAGGAAPTLASTLLMLAVVVVSTPFQAAGEEYAARGLLARSFGSWFASPRLALIAALVGPNLLFMVAHGAGDWTLALYYLFFGLACTVLVWRTGGLEAAVVLHAVNNTTLFGLSAFVTSEVVIDRSAGSGGAMMLIPAAMIALTTAALWWWSHRAGTARAADPQAVGTAA</sequence>
<accession>A0A6A9V087</accession>
<dbReference type="AlphaFoldDB" id="A0A6A9V087"/>
<keyword evidence="4" id="KW-0482">Metalloprotease</keyword>
<feature type="transmembrane region" description="Helical" evidence="2">
    <location>
        <begin position="65"/>
        <end position="86"/>
    </location>
</feature>
<dbReference type="InterPro" id="IPR003675">
    <property type="entry name" value="Rce1/LyrA-like_dom"/>
</dbReference>
<keyword evidence="4" id="KW-0378">Hydrolase</keyword>
<feature type="transmembrane region" description="Helical" evidence="2">
    <location>
        <begin position="309"/>
        <end position="330"/>
    </location>
</feature>
<dbReference type="GO" id="GO:0008237">
    <property type="term" value="F:metallopeptidase activity"/>
    <property type="evidence" value="ECO:0007669"/>
    <property type="project" value="UniProtKB-KW"/>
</dbReference>
<evidence type="ECO:0000259" key="3">
    <source>
        <dbReference type="Pfam" id="PF02517"/>
    </source>
</evidence>
<keyword evidence="2" id="KW-1133">Transmembrane helix</keyword>
<reference evidence="4 5" key="1">
    <citation type="submission" date="2019-12" db="EMBL/GenBank/DDBJ databases">
        <title>Auraticoccus cholistani sp. nov., an actinomycete isolated from soil of Cholistan desert.</title>
        <authorList>
            <person name="Cheema M.T."/>
        </authorList>
    </citation>
    <scope>NUCLEOTIDE SEQUENCE [LARGE SCALE GENOMIC DNA]</scope>
    <source>
        <strain evidence="4 5">F435</strain>
    </source>
</reference>